<comment type="caution">
    <text evidence="2">The sequence shown here is derived from an EMBL/GenBank/DDBJ whole genome shotgun (WGS) entry which is preliminary data.</text>
</comment>
<evidence type="ECO:0000313" key="2">
    <source>
        <dbReference type="EMBL" id="MCW0953344.1"/>
    </source>
</evidence>
<evidence type="ECO:0000259" key="1">
    <source>
        <dbReference type="PROSITE" id="PS51186"/>
    </source>
</evidence>
<dbReference type="RefSeq" id="WP_213408861.1">
    <property type="nucleotide sequence ID" value="NZ_CP074441.1"/>
</dbReference>
<organism evidence="2 3">
    <name type="scientific">Weissella ceti</name>
    <dbReference type="NCBI Taxonomy" id="759620"/>
    <lineage>
        <taxon>Bacteria</taxon>
        <taxon>Bacillati</taxon>
        <taxon>Bacillota</taxon>
        <taxon>Bacilli</taxon>
        <taxon>Lactobacillales</taxon>
        <taxon>Lactobacillaceae</taxon>
        <taxon>Weissella</taxon>
    </lineage>
</organism>
<dbReference type="PROSITE" id="PS51186">
    <property type="entry name" value="GNAT"/>
    <property type="match status" value="1"/>
</dbReference>
<gene>
    <name evidence="2" type="ORF">OIT44_04545</name>
</gene>
<dbReference type="InterPro" id="IPR000182">
    <property type="entry name" value="GNAT_dom"/>
</dbReference>
<dbReference type="PANTHER" id="PTHR43415">
    <property type="entry name" value="SPERMIDINE N(1)-ACETYLTRANSFERASE"/>
    <property type="match status" value="1"/>
</dbReference>
<dbReference type="InterPro" id="IPR016181">
    <property type="entry name" value="Acyl_CoA_acyltransferase"/>
</dbReference>
<reference evidence="2 3" key="1">
    <citation type="submission" date="2022-10" db="EMBL/GenBank/DDBJ databases">
        <title>Weissella fermenti sp. nov., isolated from fermented cabbage.</title>
        <authorList>
            <person name="Lee J.K."/>
            <person name="Baek J.H."/>
            <person name="Choi D.G."/>
            <person name="Kim J.M."/>
            <person name="Jeon C.O."/>
        </authorList>
    </citation>
    <scope>NUCLEOTIDE SEQUENCE [LARGE SCALE GENOMIC DNA]</scope>
    <source>
        <strain evidence="2 3">KACC 18534</strain>
    </source>
</reference>
<sequence>MYFGEKVKLSHFKQEDGAIFARDQWDETFLDLIAIQAIHPFTEKDWIKVFEEASNNDEAVEFTVRGKEDDKLLGMAGVSDIDHKNQIGEISVGILNAENRNRGFGKETLNLIVEYAFNQLNLRKLILRVVSYNERAIHLYETYGFQQEARFKAEVFHQGQWEDVYRYALFQDDWRYKRESEK</sequence>
<dbReference type="EMBL" id="JAOZFE010000004">
    <property type="protein sequence ID" value="MCW0953344.1"/>
    <property type="molecule type" value="Genomic_DNA"/>
</dbReference>
<feature type="domain" description="N-acetyltransferase" evidence="1">
    <location>
        <begin position="22"/>
        <end position="172"/>
    </location>
</feature>
<keyword evidence="3" id="KW-1185">Reference proteome</keyword>
<accession>A0ABT3E4L3</accession>
<dbReference type="CDD" id="cd04301">
    <property type="entry name" value="NAT_SF"/>
    <property type="match status" value="1"/>
</dbReference>
<dbReference type="Gene3D" id="3.40.630.30">
    <property type="match status" value="1"/>
</dbReference>
<dbReference type="SUPFAM" id="SSF55729">
    <property type="entry name" value="Acyl-CoA N-acyltransferases (Nat)"/>
    <property type="match status" value="1"/>
</dbReference>
<proteinExistence type="predicted"/>
<name>A0ABT3E4L3_9LACO</name>
<protein>
    <submittedName>
        <fullName evidence="2">GNAT family N-acetyltransferase</fullName>
    </submittedName>
</protein>
<dbReference type="Proteomes" id="UP001526225">
    <property type="component" value="Unassembled WGS sequence"/>
</dbReference>
<dbReference type="Pfam" id="PF13420">
    <property type="entry name" value="Acetyltransf_4"/>
    <property type="match status" value="1"/>
</dbReference>
<evidence type="ECO:0000313" key="3">
    <source>
        <dbReference type="Proteomes" id="UP001526225"/>
    </source>
</evidence>
<dbReference type="PANTHER" id="PTHR43415:SF3">
    <property type="entry name" value="GNAT-FAMILY ACETYLTRANSFERASE"/>
    <property type="match status" value="1"/>
</dbReference>